<accession>A0ABQ5LTP9</accession>
<reference evidence="1" key="1">
    <citation type="journal article" date="2023" name="Int. J. Syst. Evol. Microbiol.">
        <title>Sinisalibacter aestuarii sp. nov., isolated from estuarine sediment of the Arakawa River.</title>
        <authorList>
            <person name="Arafat S.T."/>
            <person name="Hirano S."/>
            <person name="Sato A."/>
            <person name="Takeuchi K."/>
            <person name="Yasuda T."/>
            <person name="Terahara T."/>
            <person name="Hamada M."/>
            <person name="Kobayashi T."/>
        </authorList>
    </citation>
    <scope>NUCLEOTIDE SEQUENCE</scope>
    <source>
        <strain evidence="1">B-399</strain>
    </source>
</reference>
<proteinExistence type="predicted"/>
<keyword evidence="2" id="KW-1185">Reference proteome</keyword>
<sequence>MDLLLHIGAHRTGTTAMQDMLAANRAVLEAAGISALVHADLEREVRGFARIPRREGWDGIRARLDAATEGAAQVLISDENMIGDMGWNIRSGSFYWRAKKKLEAYRDFFAADPRRIGLGIRSYESYWISAHAIELTYRDVTKDGVVRFDEARAGMAGALRGWRDLVADIRAVFPASEILVWPVEAALPVGRIMARLTGMDLPLTPPPQKVNAAPDARLIPAMEDKRAAEPGLRRAAMWDWLKTQAPRPFAGFDEDQRAHMAERYAADLAALEQGFAGAELLAHVEPGAA</sequence>
<evidence type="ECO:0000313" key="1">
    <source>
        <dbReference type="EMBL" id="GKY88343.1"/>
    </source>
</evidence>
<evidence type="ECO:0000313" key="2">
    <source>
        <dbReference type="Proteomes" id="UP001144205"/>
    </source>
</evidence>
<name>A0ABQ5LTP9_9RHOB</name>
<organism evidence="1 2">
    <name type="scientific">Sinisalibacter aestuarii</name>
    <dbReference type="NCBI Taxonomy" id="2949426"/>
    <lineage>
        <taxon>Bacteria</taxon>
        <taxon>Pseudomonadati</taxon>
        <taxon>Pseudomonadota</taxon>
        <taxon>Alphaproteobacteria</taxon>
        <taxon>Rhodobacterales</taxon>
        <taxon>Roseobacteraceae</taxon>
        <taxon>Sinisalibacter</taxon>
    </lineage>
</organism>
<dbReference type="Proteomes" id="UP001144205">
    <property type="component" value="Unassembled WGS sequence"/>
</dbReference>
<dbReference type="InterPro" id="IPR027417">
    <property type="entry name" value="P-loop_NTPase"/>
</dbReference>
<evidence type="ECO:0008006" key="3">
    <source>
        <dbReference type="Google" id="ProtNLM"/>
    </source>
</evidence>
<gene>
    <name evidence="1" type="ORF">STA1M1_22120</name>
</gene>
<protein>
    <recommendedName>
        <fullName evidence="3">Sulfotransferase family protein</fullName>
    </recommendedName>
</protein>
<dbReference type="EMBL" id="BROH01000006">
    <property type="protein sequence ID" value="GKY88343.1"/>
    <property type="molecule type" value="Genomic_DNA"/>
</dbReference>
<dbReference type="RefSeq" id="WP_281842387.1">
    <property type="nucleotide sequence ID" value="NZ_BROH01000006.1"/>
</dbReference>
<dbReference type="SUPFAM" id="SSF52540">
    <property type="entry name" value="P-loop containing nucleoside triphosphate hydrolases"/>
    <property type="match status" value="1"/>
</dbReference>
<comment type="caution">
    <text evidence="1">The sequence shown here is derived from an EMBL/GenBank/DDBJ whole genome shotgun (WGS) entry which is preliminary data.</text>
</comment>